<sequence>MRVRPWPAAWSRPYRGRMARGDAPATSVEEYLDALPPDDALALRQVRDVLLELVPDAGQVISYQVPCVTYRGTALVSLSQSRNHLSLHVQDPPLARALADEVTEGRWSGATLHFTAAAPLSRATLERVVQGRMAAVDARLAARGR</sequence>
<accession>A0A401V5H4</accession>
<organism evidence="1 2">
    <name type="scientific">Cellulomonas algicola</name>
    <dbReference type="NCBI Taxonomy" id="2071633"/>
    <lineage>
        <taxon>Bacteria</taxon>
        <taxon>Bacillati</taxon>
        <taxon>Actinomycetota</taxon>
        <taxon>Actinomycetes</taxon>
        <taxon>Micrococcales</taxon>
        <taxon>Cellulomonadaceae</taxon>
        <taxon>Cellulomonas</taxon>
    </lineage>
</organism>
<dbReference type="Proteomes" id="UP000288246">
    <property type="component" value="Unassembled WGS sequence"/>
</dbReference>
<dbReference type="EMBL" id="BHYL01000463">
    <property type="protein sequence ID" value="GCD22116.1"/>
    <property type="molecule type" value="Genomic_DNA"/>
</dbReference>
<evidence type="ECO:0000313" key="1">
    <source>
        <dbReference type="EMBL" id="GCD22116.1"/>
    </source>
</evidence>
<name>A0A401V5H4_9CELL</name>
<dbReference type="SUPFAM" id="SSF159888">
    <property type="entry name" value="YdhG-like"/>
    <property type="match status" value="1"/>
</dbReference>
<dbReference type="AlphaFoldDB" id="A0A401V5H4"/>
<keyword evidence="2" id="KW-1185">Reference proteome</keyword>
<gene>
    <name evidence="1" type="ORF">CTKZ_36780</name>
</gene>
<reference evidence="1 2" key="1">
    <citation type="submission" date="2018-11" db="EMBL/GenBank/DDBJ databases">
        <title>Draft genome sequence of Cellulomonas takizawaensis strain TKZ-21.</title>
        <authorList>
            <person name="Yamamura H."/>
            <person name="Hayashi T."/>
            <person name="Hamada M."/>
            <person name="Serisawa Y."/>
            <person name="Matsuyama K."/>
            <person name="Nakagawa Y."/>
            <person name="Otoguro M."/>
            <person name="Yanagida F."/>
            <person name="Hayakawa M."/>
        </authorList>
    </citation>
    <scope>NUCLEOTIDE SEQUENCE [LARGE SCALE GENOMIC DNA]</scope>
    <source>
        <strain evidence="1 2">TKZ-21</strain>
    </source>
</reference>
<dbReference type="Gene3D" id="3.90.1150.200">
    <property type="match status" value="1"/>
</dbReference>
<proteinExistence type="predicted"/>
<comment type="caution">
    <text evidence="1">The sequence shown here is derived from an EMBL/GenBank/DDBJ whole genome shotgun (WGS) entry which is preliminary data.</text>
</comment>
<evidence type="ECO:0000313" key="2">
    <source>
        <dbReference type="Proteomes" id="UP000288246"/>
    </source>
</evidence>
<protein>
    <recommendedName>
        <fullName evidence="3">YdhG-like domain-containing protein</fullName>
    </recommendedName>
</protein>
<evidence type="ECO:0008006" key="3">
    <source>
        <dbReference type="Google" id="ProtNLM"/>
    </source>
</evidence>